<name>A0AAU9CB63_9GAMM</name>
<gene>
    <name evidence="2" type="ORF">MIN45_P2163</name>
</gene>
<dbReference type="InterPro" id="IPR043519">
    <property type="entry name" value="NT_sf"/>
</dbReference>
<dbReference type="Gene3D" id="3.30.460.10">
    <property type="entry name" value="Beta Polymerase, domain 2"/>
    <property type="match status" value="1"/>
</dbReference>
<evidence type="ECO:0000313" key="2">
    <source>
        <dbReference type="EMBL" id="BCX89790.1"/>
    </source>
</evidence>
<dbReference type="CDD" id="cd05403">
    <property type="entry name" value="NT_KNTase_like"/>
    <property type="match status" value="1"/>
</dbReference>
<dbReference type="GO" id="GO:0016779">
    <property type="term" value="F:nucleotidyltransferase activity"/>
    <property type="evidence" value="ECO:0007669"/>
    <property type="project" value="InterPro"/>
</dbReference>
<reference evidence="3" key="1">
    <citation type="journal article" date="2024" name="Int. J. Syst. Evol. Microbiol.">
        <title>Methylomarinovum tepidoasis sp. nov., a moderately thermophilic methanotroph of the family Methylothermaceae isolated from a deep-sea hydrothermal field.</title>
        <authorList>
            <person name="Hirayama H."/>
            <person name="Takaki Y."/>
            <person name="Abe M."/>
            <person name="Miyazaki M."/>
            <person name="Uematsu K."/>
            <person name="Matsui Y."/>
            <person name="Takai K."/>
        </authorList>
    </citation>
    <scope>NUCLEOTIDE SEQUENCE [LARGE SCALE GENOMIC DNA]</scope>
    <source>
        <strain evidence="3">IN45</strain>
    </source>
</reference>
<keyword evidence="3" id="KW-1185">Reference proteome</keyword>
<protein>
    <recommendedName>
        <fullName evidence="1">Polymerase nucleotidyl transferase domain-containing protein</fullName>
    </recommendedName>
</protein>
<proteinExistence type="predicted"/>
<dbReference type="InterPro" id="IPR002934">
    <property type="entry name" value="Polymerase_NTP_transf_dom"/>
</dbReference>
<dbReference type="KEGG" id="meiy:MIN45_P2163"/>
<dbReference type="RefSeq" id="WP_286292335.1">
    <property type="nucleotide sequence ID" value="NZ_AP024718.1"/>
</dbReference>
<evidence type="ECO:0000313" key="3">
    <source>
        <dbReference type="Proteomes" id="UP001321450"/>
    </source>
</evidence>
<sequence>MPTAAAKPRLDPLDAAEIQRLLEPYLERFKARLLLFGSRARGDLRPASDIDVAIKAERSIPAWLMAEMRELLEESHLPVGSRVIIFPRGAILCSVLGMF</sequence>
<dbReference type="Proteomes" id="UP001321450">
    <property type="component" value="Chromosome"/>
</dbReference>
<accession>A0AAU9CB63</accession>
<dbReference type="AlphaFoldDB" id="A0AAU9CB63"/>
<organism evidence="2 3">
    <name type="scientific">Methylomarinovum tepidoasis</name>
    <dbReference type="NCBI Taxonomy" id="2840183"/>
    <lineage>
        <taxon>Bacteria</taxon>
        <taxon>Pseudomonadati</taxon>
        <taxon>Pseudomonadota</taxon>
        <taxon>Gammaproteobacteria</taxon>
        <taxon>Methylococcales</taxon>
        <taxon>Methylothermaceae</taxon>
        <taxon>Methylomarinovum</taxon>
    </lineage>
</organism>
<dbReference type="Pfam" id="PF01909">
    <property type="entry name" value="NTP_transf_2"/>
    <property type="match status" value="1"/>
</dbReference>
<feature type="domain" description="Polymerase nucleotidyl transferase" evidence="1">
    <location>
        <begin position="22"/>
        <end position="72"/>
    </location>
</feature>
<dbReference type="SUPFAM" id="SSF81301">
    <property type="entry name" value="Nucleotidyltransferase"/>
    <property type="match status" value="1"/>
</dbReference>
<dbReference type="EMBL" id="AP024718">
    <property type="protein sequence ID" value="BCX89790.1"/>
    <property type="molecule type" value="Genomic_DNA"/>
</dbReference>
<evidence type="ECO:0000259" key="1">
    <source>
        <dbReference type="Pfam" id="PF01909"/>
    </source>
</evidence>